<keyword evidence="2" id="KW-0812">Transmembrane</keyword>
<dbReference type="RefSeq" id="WP_169382005.1">
    <property type="nucleotide sequence ID" value="NZ_JAAXLA010000024.1"/>
</dbReference>
<accession>A0ABX1SAG8</accession>
<gene>
    <name evidence="3" type="ORF">HF526_14775</name>
</gene>
<reference evidence="3 4" key="1">
    <citation type="submission" date="2020-04" db="EMBL/GenBank/DDBJ databases">
        <authorList>
            <person name="Klaysubun C."/>
            <person name="Duangmal K."/>
            <person name="Lipun K."/>
        </authorList>
    </citation>
    <scope>NUCLEOTIDE SEQUENCE [LARGE SCALE GENOMIC DNA]</scope>
    <source>
        <strain evidence="3 4">K10HN5</strain>
    </source>
</reference>
<feature type="region of interest" description="Disordered" evidence="1">
    <location>
        <begin position="1"/>
        <end position="38"/>
    </location>
</feature>
<feature type="transmembrane region" description="Helical" evidence="2">
    <location>
        <begin position="47"/>
        <end position="65"/>
    </location>
</feature>
<evidence type="ECO:0000313" key="4">
    <source>
        <dbReference type="Proteomes" id="UP000820669"/>
    </source>
</evidence>
<keyword evidence="4" id="KW-1185">Reference proteome</keyword>
<name>A0ABX1SAG8_9PSEU</name>
<dbReference type="InterPro" id="IPR025339">
    <property type="entry name" value="DUF4245"/>
</dbReference>
<dbReference type="EMBL" id="JAAXLA010000024">
    <property type="protein sequence ID" value="NMH98560.1"/>
    <property type="molecule type" value="Genomic_DNA"/>
</dbReference>
<comment type="caution">
    <text evidence="3">The sequence shown here is derived from an EMBL/GenBank/DDBJ whole genome shotgun (WGS) entry which is preliminary data.</text>
</comment>
<evidence type="ECO:0000256" key="1">
    <source>
        <dbReference type="SAM" id="MobiDB-lite"/>
    </source>
</evidence>
<keyword evidence="2" id="KW-1133">Transmembrane helix</keyword>
<proteinExistence type="predicted"/>
<evidence type="ECO:0000313" key="3">
    <source>
        <dbReference type="EMBL" id="NMH98560.1"/>
    </source>
</evidence>
<protein>
    <submittedName>
        <fullName evidence="3">DUF4245 domain-containing protein</fullName>
    </submittedName>
</protein>
<evidence type="ECO:0000256" key="2">
    <source>
        <dbReference type="SAM" id="Phobius"/>
    </source>
</evidence>
<organism evidence="3 4">
    <name type="scientific">Pseudonocardia acidicola</name>
    <dbReference type="NCBI Taxonomy" id="2724939"/>
    <lineage>
        <taxon>Bacteria</taxon>
        <taxon>Bacillati</taxon>
        <taxon>Actinomycetota</taxon>
        <taxon>Actinomycetes</taxon>
        <taxon>Pseudonocardiales</taxon>
        <taxon>Pseudonocardiaceae</taxon>
        <taxon>Pseudonocardia</taxon>
    </lineage>
</organism>
<dbReference type="Proteomes" id="UP000820669">
    <property type="component" value="Unassembled WGS sequence"/>
</dbReference>
<sequence length="232" mass="23737">MSTASDPQQDPAGPSPRSEDEVRTQPSGGPLPPPVKPARSALSMRDMIIALAVMVPIVLLMAGAMRSCTFSPGGPTVSSDAVPAVDAAARLREFAPRVPFGLRIPAVPAGWRANATDQGPVAGGGRAVRVGWITPDGRYVKIVQSDAAEEALVAAEAGGPQTGRGTVDAAGQHWVVYGQPGAEPFWVADVATPGSPPVRLLITGSGTEDEFRTMATATLTGELLPAGTAPTN</sequence>
<dbReference type="Pfam" id="PF14030">
    <property type="entry name" value="DUF4245"/>
    <property type="match status" value="1"/>
</dbReference>
<keyword evidence="2" id="KW-0472">Membrane</keyword>